<gene>
    <name evidence="8" type="ORF">FWILDA_LOCUS3791</name>
</gene>
<organism evidence="8 9">
    <name type="scientific">Funneliformis geosporum</name>
    <dbReference type="NCBI Taxonomy" id="1117311"/>
    <lineage>
        <taxon>Eukaryota</taxon>
        <taxon>Fungi</taxon>
        <taxon>Fungi incertae sedis</taxon>
        <taxon>Mucoromycota</taxon>
        <taxon>Glomeromycotina</taxon>
        <taxon>Glomeromycetes</taxon>
        <taxon>Glomerales</taxon>
        <taxon>Glomeraceae</taxon>
        <taxon>Funneliformis</taxon>
    </lineage>
</organism>
<dbReference type="GO" id="GO:0070765">
    <property type="term" value="C:gamma-secretase complex"/>
    <property type="evidence" value="ECO:0007669"/>
    <property type="project" value="TreeGrafter"/>
</dbReference>
<evidence type="ECO:0000256" key="6">
    <source>
        <dbReference type="ARBA" id="ARBA00023136"/>
    </source>
</evidence>
<dbReference type="Proteomes" id="UP001153678">
    <property type="component" value="Unassembled WGS sequence"/>
</dbReference>
<evidence type="ECO:0000313" key="8">
    <source>
        <dbReference type="EMBL" id="CAI2168857.1"/>
    </source>
</evidence>
<evidence type="ECO:0000256" key="2">
    <source>
        <dbReference type="ARBA" id="ARBA00009607"/>
    </source>
</evidence>
<keyword evidence="4" id="KW-0914">Notch signaling pathway</keyword>
<evidence type="ECO:0000256" key="5">
    <source>
        <dbReference type="ARBA" id="ARBA00022989"/>
    </source>
</evidence>
<dbReference type="PANTHER" id="PTHR16318">
    <property type="entry name" value="GAMMA-SECRETASE SUBUNIT PEN-2"/>
    <property type="match status" value="1"/>
</dbReference>
<keyword evidence="3 7" id="KW-0812">Transmembrane</keyword>
<dbReference type="PANTHER" id="PTHR16318:SF0">
    <property type="entry name" value="GAMMA-SECRETASE SUBUNIT PEN-2"/>
    <property type="match status" value="1"/>
</dbReference>
<evidence type="ECO:0000313" key="9">
    <source>
        <dbReference type="Proteomes" id="UP001153678"/>
    </source>
</evidence>
<keyword evidence="9" id="KW-1185">Reference proteome</keyword>
<keyword evidence="6 7" id="KW-0472">Membrane</keyword>
<dbReference type="EMBL" id="CAMKVN010000527">
    <property type="protein sequence ID" value="CAI2168857.1"/>
    <property type="molecule type" value="Genomic_DNA"/>
</dbReference>
<dbReference type="AlphaFoldDB" id="A0A9W4SHM7"/>
<reference evidence="8" key="1">
    <citation type="submission" date="2022-08" db="EMBL/GenBank/DDBJ databases">
        <authorList>
            <person name="Kallberg Y."/>
            <person name="Tangrot J."/>
            <person name="Rosling A."/>
        </authorList>
    </citation>
    <scope>NUCLEOTIDE SEQUENCE</scope>
    <source>
        <strain evidence="8">Wild A</strain>
    </source>
</reference>
<comment type="subcellular location">
    <subcellularLocation>
        <location evidence="1">Membrane</location>
        <topology evidence="1">Multi-pass membrane protein</topology>
    </subcellularLocation>
</comment>
<sequence>MPPNPSKTTPPEILSLCKKFFYIGFLFLPWLWVVNVIYMWPLTKRSDIDLYFSMAGALFWFIALSTWYGIFVNQRIAWGEFSDKIIVIPLRGK</sequence>
<dbReference type="OrthoDB" id="524898at2759"/>
<dbReference type="InterPro" id="IPR019379">
    <property type="entry name" value="Gamma_Secretase_Asp_P_PEN2"/>
</dbReference>
<dbReference type="Pfam" id="PF10251">
    <property type="entry name" value="PEN-2"/>
    <property type="match status" value="1"/>
</dbReference>
<feature type="transmembrane region" description="Helical" evidence="7">
    <location>
        <begin position="20"/>
        <end position="38"/>
    </location>
</feature>
<accession>A0A9W4SHM7</accession>
<evidence type="ECO:0000256" key="7">
    <source>
        <dbReference type="SAM" id="Phobius"/>
    </source>
</evidence>
<name>A0A9W4SHM7_9GLOM</name>
<comment type="similarity">
    <text evidence="2">Belongs to the PEN-2 family.</text>
</comment>
<feature type="transmembrane region" description="Helical" evidence="7">
    <location>
        <begin position="50"/>
        <end position="70"/>
    </location>
</feature>
<protein>
    <submittedName>
        <fullName evidence="8">2534_t:CDS:1</fullName>
    </submittedName>
</protein>
<evidence type="ECO:0000256" key="3">
    <source>
        <dbReference type="ARBA" id="ARBA00022692"/>
    </source>
</evidence>
<comment type="caution">
    <text evidence="8">The sequence shown here is derived from an EMBL/GenBank/DDBJ whole genome shotgun (WGS) entry which is preliminary data.</text>
</comment>
<keyword evidence="5 7" id="KW-1133">Transmembrane helix</keyword>
<evidence type="ECO:0000256" key="1">
    <source>
        <dbReference type="ARBA" id="ARBA00004141"/>
    </source>
</evidence>
<proteinExistence type="inferred from homology"/>
<evidence type="ECO:0000256" key="4">
    <source>
        <dbReference type="ARBA" id="ARBA00022976"/>
    </source>
</evidence>